<evidence type="ECO:0000313" key="2">
    <source>
        <dbReference type="Proteomes" id="UP000243374"/>
    </source>
</evidence>
<reference evidence="1 2" key="1">
    <citation type="submission" date="2016-10" db="EMBL/GenBank/DDBJ databases">
        <authorList>
            <person name="Varghese N."/>
            <person name="Submissions S."/>
        </authorList>
    </citation>
    <scope>NUCLEOTIDE SEQUENCE [LARGE SCALE GENOMIC DNA]</scope>
    <source>
        <strain evidence="1 2">22B</strain>
    </source>
</reference>
<dbReference type="RefSeq" id="WP_074841992.1">
    <property type="nucleotide sequence ID" value="NZ_CP047056.1"/>
</dbReference>
<keyword evidence="2" id="KW-1185">Reference proteome</keyword>
<organism evidence="1 2">
    <name type="scientific">Succinivibrio dextrinosolvens</name>
    <dbReference type="NCBI Taxonomy" id="83771"/>
    <lineage>
        <taxon>Bacteria</taxon>
        <taxon>Pseudomonadati</taxon>
        <taxon>Pseudomonadota</taxon>
        <taxon>Gammaproteobacteria</taxon>
        <taxon>Aeromonadales</taxon>
        <taxon>Succinivibrionaceae</taxon>
        <taxon>Succinivibrio</taxon>
    </lineage>
</organism>
<accession>A0A662ZDK2</accession>
<proteinExistence type="predicted"/>
<dbReference type="EMBL" id="FOSF01000139">
    <property type="protein sequence ID" value="SFK60764.1"/>
    <property type="molecule type" value="Genomic_DNA"/>
</dbReference>
<dbReference type="Proteomes" id="UP000243374">
    <property type="component" value="Unassembled WGS sequence"/>
</dbReference>
<dbReference type="OrthoDB" id="9834554at2"/>
<dbReference type="AlphaFoldDB" id="A0A662ZDK2"/>
<name>A0A662ZDK2_9GAMM</name>
<sequence>MTDMEHKPNGWNLPINQMTDDEWTDYFECRKKYDIKLSDKERKAISDEAHKYLKDRKKFIEISKKTPLFPELAIAAKACSGLKGLKGCNLSWAKKVYPDEF</sequence>
<evidence type="ECO:0000313" key="1">
    <source>
        <dbReference type="EMBL" id="SFK60764.1"/>
    </source>
</evidence>
<protein>
    <submittedName>
        <fullName evidence="1">Uncharacterized protein</fullName>
    </submittedName>
</protein>
<gene>
    <name evidence="1" type="ORF">SAMN04487865_11393</name>
</gene>